<comment type="caution">
    <text evidence="1">The sequence shown here is derived from an EMBL/GenBank/DDBJ whole genome shotgun (WGS) entry which is preliminary data.</text>
</comment>
<evidence type="ECO:0000313" key="1">
    <source>
        <dbReference type="EMBL" id="GEK54530.1"/>
    </source>
</evidence>
<dbReference type="EMBL" id="BJUM01000011">
    <property type="protein sequence ID" value="GEK54530.1"/>
    <property type="molecule type" value="Genomic_DNA"/>
</dbReference>
<dbReference type="Proteomes" id="UP000321419">
    <property type="component" value="Unassembled WGS sequence"/>
</dbReference>
<evidence type="ECO:0008006" key="3">
    <source>
        <dbReference type="Google" id="ProtNLM"/>
    </source>
</evidence>
<reference evidence="1 2" key="1">
    <citation type="submission" date="2019-07" db="EMBL/GenBank/DDBJ databases">
        <title>Whole genome shotgun sequence of Pseudoalteromonas espejiana NBRC 102222.</title>
        <authorList>
            <person name="Hosoyama A."/>
            <person name="Uohara A."/>
            <person name="Ohji S."/>
            <person name="Ichikawa N."/>
        </authorList>
    </citation>
    <scope>NUCLEOTIDE SEQUENCE [LARGE SCALE GENOMIC DNA]</scope>
    <source>
        <strain evidence="1 2">NBRC 102222</strain>
    </source>
</reference>
<accession>A0A510XU15</accession>
<keyword evidence="2" id="KW-1185">Reference proteome</keyword>
<sequence>MLIAFVFIATLSLSKSIASEQPKELEVGIGGNIKTVDGSEYINHKLDIHIHPLWESRYVSQGRDNLNTDGIASIAAEFNYENLAFIPWHATGVSSGYNELNLNVIYAANLTERLTLYSGFNHIKTNEEGVKSNNNELSLDFEYYFTSDTQALASMYHALQAHGTFIELAIKKDYLIAESLMFALTTGVGFNHGYINDGHNGANNIKITANLTYQLLDKLSVQSYVSYSAAINKNEADYAGDESLHSFFWAGIGLNYQY</sequence>
<proteinExistence type="predicted"/>
<organism evidence="1 2">
    <name type="scientific">Pseudoalteromonas espejiana</name>
    <dbReference type="NCBI Taxonomy" id="28107"/>
    <lineage>
        <taxon>Bacteria</taxon>
        <taxon>Pseudomonadati</taxon>
        <taxon>Pseudomonadota</taxon>
        <taxon>Gammaproteobacteria</taxon>
        <taxon>Alteromonadales</taxon>
        <taxon>Pseudoalteromonadaceae</taxon>
        <taxon>Pseudoalteromonas</taxon>
    </lineage>
</organism>
<protein>
    <recommendedName>
        <fullName evidence="3">Outer membrane protein</fullName>
    </recommendedName>
</protein>
<evidence type="ECO:0000313" key="2">
    <source>
        <dbReference type="Proteomes" id="UP000321419"/>
    </source>
</evidence>
<dbReference type="AlphaFoldDB" id="A0A510XU15"/>
<gene>
    <name evidence="1" type="ORF">PES01_13750</name>
</gene>
<name>A0A510XU15_9GAMM</name>